<evidence type="ECO:0000313" key="3">
    <source>
        <dbReference type="EMBL" id="OKX81001.1"/>
    </source>
</evidence>
<keyword evidence="2" id="KW-1133">Transmembrane helix</keyword>
<organism evidence="3 4">
    <name type="scientific">Corynebacterium glutamicum</name>
    <name type="common">Brevibacterium saccharolyticum</name>
    <dbReference type="NCBI Taxonomy" id="1718"/>
    <lineage>
        <taxon>Bacteria</taxon>
        <taxon>Bacillati</taxon>
        <taxon>Actinomycetota</taxon>
        <taxon>Actinomycetes</taxon>
        <taxon>Mycobacteriales</taxon>
        <taxon>Corynebacteriaceae</taxon>
        <taxon>Corynebacterium</taxon>
    </lineage>
</organism>
<evidence type="ECO:0000313" key="4">
    <source>
        <dbReference type="Proteomes" id="UP000186091"/>
    </source>
</evidence>
<dbReference type="EMBL" id="LOQT01000019">
    <property type="protein sequence ID" value="OKX81001.1"/>
    <property type="molecule type" value="Genomic_DNA"/>
</dbReference>
<gene>
    <name evidence="3" type="ORF">AUP69_09105</name>
</gene>
<protein>
    <submittedName>
        <fullName evidence="3">Uncharacterized protein</fullName>
    </submittedName>
</protein>
<name>A0AB36IEE5_CORGT</name>
<dbReference type="AlphaFoldDB" id="A0AB36IEE5"/>
<dbReference type="Proteomes" id="UP000186091">
    <property type="component" value="Unassembled WGS sequence"/>
</dbReference>
<comment type="caution">
    <text evidence="3">The sequence shown here is derived from an EMBL/GenBank/DDBJ whole genome shotgun (WGS) entry which is preliminary data.</text>
</comment>
<evidence type="ECO:0000256" key="1">
    <source>
        <dbReference type="SAM" id="MobiDB-lite"/>
    </source>
</evidence>
<feature type="region of interest" description="Disordered" evidence="1">
    <location>
        <begin position="32"/>
        <end position="92"/>
    </location>
</feature>
<keyword evidence="2" id="KW-0812">Transmembrane</keyword>
<evidence type="ECO:0000256" key="2">
    <source>
        <dbReference type="SAM" id="Phobius"/>
    </source>
</evidence>
<reference evidence="3 4" key="1">
    <citation type="submission" date="2015-12" db="EMBL/GenBank/DDBJ databases">
        <title>Genome sequence of Corynebacterium AS 1.542.</title>
        <authorList>
            <person name="Yang J."/>
            <person name="Yang S."/>
        </authorList>
    </citation>
    <scope>NUCLEOTIDE SEQUENCE [LARGE SCALE GENOMIC DNA]</scope>
    <source>
        <strain evidence="3 4">AS 1.542</strain>
    </source>
</reference>
<feature type="transmembrane region" description="Helical" evidence="2">
    <location>
        <begin position="6"/>
        <end position="24"/>
    </location>
</feature>
<accession>A0AB36IEE5</accession>
<keyword evidence="2" id="KW-0472">Membrane</keyword>
<sequence length="279" mass="31093">MENNLTAFGVAVIALFGVLISTYLTNKAADKRRLADQQAADKRRQEDQKAEGERRRADQDAAEKRRQEDIAAAEARRQQDRDDRGRERREQLDRELRISQRAAVAECIKTINSAARQIDKLVLEKAPSGNFNVEILEALKGAEILIYHQKAQDALILLDLEVYDAEIRVALEALWDALINESTALEKAKNQGGAEWLKEINNLTFPSADIQKKIRSLQVIAQLVLVEHPNNKIAAEPAQDDETAKKPIENHISSSRSSSCVTHASESVPHAPSSTTQST</sequence>
<feature type="region of interest" description="Disordered" evidence="1">
    <location>
        <begin position="234"/>
        <end position="279"/>
    </location>
</feature>
<proteinExistence type="predicted"/>